<evidence type="ECO:0000259" key="1">
    <source>
        <dbReference type="PROSITE" id="PS51186"/>
    </source>
</evidence>
<protein>
    <submittedName>
        <fullName evidence="2">GNAT family N-acetyltransferase</fullName>
    </submittedName>
</protein>
<dbReference type="PROSITE" id="PS51186">
    <property type="entry name" value="GNAT"/>
    <property type="match status" value="1"/>
</dbReference>
<comment type="caution">
    <text evidence="2">The sequence shown here is derived from an EMBL/GenBank/DDBJ whole genome shotgun (WGS) entry which is preliminary data.</text>
</comment>
<sequence>MVRKYKAFIENRSYVVVVSDEIQALLEAQAAGRAVVGVAEIDEWDMKGIPYVVPSWEDATEELLDLVLRRHLGLPWLIDKTERLIIREFVREDALCIPEEEYGQEEAVFRCSDSLALYIKNQYRFYEYGTWALVHRETGQLIGMAGVSNPRLPAHMEEYLEKLEPCQRSMGEEGHVGPAAWLELGYHIFKPWRGQGYGREAAAAVMCYSHEALAARLCALIHRDNQFSCRLAESLGMKPVMKDGLSGGIRGEQLLYVEEPLLFGRSYGILALQS</sequence>
<gene>
    <name evidence="2" type="ORF">FYJ39_04260</name>
</gene>
<evidence type="ECO:0000313" key="2">
    <source>
        <dbReference type="EMBL" id="MSS35816.1"/>
    </source>
</evidence>
<proteinExistence type="predicted"/>
<dbReference type="Gene3D" id="3.40.630.30">
    <property type="match status" value="1"/>
</dbReference>
<dbReference type="GO" id="GO:0016747">
    <property type="term" value="F:acyltransferase activity, transferring groups other than amino-acyl groups"/>
    <property type="evidence" value="ECO:0007669"/>
    <property type="project" value="InterPro"/>
</dbReference>
<dbReference type="EMBL" id="VUMD01000003">
    <property type="protein sequence ID" value="MSS35816.1"/>
    <property type="molecule type" value="Genomic_DNA"/>
</dbReference>
<dbReference type="RefSeq" id="WP_154471218.1">
    <property type="nucleotide sequence ID" value="NZ_DBEWUL010000221.1"/>
</dbReference>
<dbReference type="InterPro" id="IPR016181">
    <property type="entry name" value="Acyl_CoA_acyltransferase"/>
</dbReference>
<accession>A0A7X2TCE9</accession>
<keyword evidence="2" id="KW-0808">Transferase</keyword>
<dbReference type="AlphaFoldDB" id="A0A7X2TCE9"/>
<dbReference type="Proteomes" id="UP000429958">
    <property type="component" value="Unassembled WGS sequence"/>
</dbReference>
<keyword evidence="3" id="KW-1185">Reference proteome</keyword>
<feature type="domain" description="N-acetyltransferase" evidence="1">
    <location>
        <begin position="84"/>
        <end position="256"/>
    </location>
</feature>
<dbReference type="SUPFAM" id="SSF55729">
    <property type="entry name" value="Acyl-CoA N-acyltransferases (Nat)"/>
    <property type="match status" value="1"/>
</dbReference>
<dbReference type="InterPro" id="IPR051531">
    <property type="entry name" value="N-acetyltransferase"/>
</dbReference>
<dbReference type="InterPro" id="IPR000182">
    <property type="entry name" value="GNAT_dom"/>
</dbReference>
<dbReference type="PANTHER" id="PTHR43792:SF1">
    <property type="entry name" value="N-ACETYLTRANSFERASE DOMAIN-CONTAINING PROTEIN"/>
    <property type="match status" value="1"/>
</dbReference>
<reference evidence="2 3" key="1">
    <citation type="submission" date="2019-08" db="EMBL/GenBank/DDBJ databases">
        <title>In-depth cultivation of the pig gut microbiome towards novel bacterial diversity and tailored functional studies.</title>
        <authorList>
            <person name="Wylensek D."/>
            <person name="Hitch T.C.A."/>
            <person name="Clavel T."/>
        </authorList>
    </citation>
    <scope>NUCLEOTIDE SEQUENCE [LARGE SCALE GENOMIC DNA]</scope>
    <source>
        <strain evidence="2 3">WCA-389-WT-23D1</strain>
    </source>
</reference>
<name>A0A7X2TCE9_9CLOT</name>
<dbReference type="Pfam" id="PF13302">
    <property type="entry name" value="Acetyltransf_3"/>
    <property type="match status" value="1"/>
</dbReference>
<dbReference type="PANTHER" id="PTHR43792">
    <property type="entry name" value="GNAT FAMILY, PUTATIVE (AFU_ORTHOLOGUE AFUA_3G00765)-RELATED-RELATED"/>
    <property type="match status" value="1"/>
</dbReference>
<evidence type="ECO:0000313" key="3">
    <source>
        <dbReference type="Proteomes" id="UP000429958"/>
    </source>
</evidence>
<organism evidence="2 3">
    <name type="scientific">Clostridium porci</name>
    <dbReference type="NCBI Taxonomy" id="2605778"/>
    <lineage>
        <taxon>Bacteria</taxon>
        <taxon>Bacillati</taxon>
        <taxon>Bacillota</taxon>
        <taxon>Clostridia</taxon>
        <taxon>Eubacteriales</taxon>
        <taxon>Clostridiaceae</taxon>
        <taxon>Clostridium</taxon>
    </lineage>
</organism>